<dbReference type="CDD" id="cd05233">
    <property type="entry name" value="SDR_c"/>
    <property type="match status" value="1"/>
</dbReference>
<reference evidence="2" key="1">
    <citation type="submission" date="2021-01" db="EMBL/GenBank/DDBJ databases">
        <title>Whole genome shotgun sequence of Planotetraspora silvatica NBRC 100141.</title>
        <authorList>
            <person name="Komaki H."/>
            <person name="Tamura T."/>
        </authorList>
    </citation>
    <scope>NUCLEOTIDE SEQUENCE</scope>
    <source>
        <strain evidence="2">NBRC 100141</strain>
    </source>
</reference>
<comment type="caution">
    <text evidence="2">The sequence shown here is derived from an EMBL/GenBank/DDBJ whole genome shotgun (WGS) entry which is preliminary data.</text>
</comment>
<dbReference type="PANTHER" id="PTHR42760:SF50">
    <property type="entry name" value="SHORT-CHAIN DEHYDROGENASE-RELATED"/>
    <property type="match status" value="1"/>
</dbReference>
<organism evidence="2 3">
    <name type="scientific">Planotetraspora silvatica</name>
    <dbReference type="NCBI Taxonomy" id="234614"/>
    <lineage>
        <taxon>Bacteria</taxon>
        <taxon>Bacillati</taxon>
        <taxon>Actinomycetota</taxon>
        <taxon>Actinomycetes</taxon>
        <taxon>Streptosporangiales</taxon>
        <taxon>Streptosporangiaceae</taxon>
        <taxon>Planotetraspora</taxon>
    </lineage>
</organism>
<keyword evidence="3" id="KW-1185">Reference proteome</keyword>
<protein>
    <recommendedName>
        <fullName evidence="4">SDR family oxidoreductase</fullName>
    </recommendedName>
</protein>
<evidence type="ECO:0000256" key="1">
    <source>
        <dbReference type="ARBA" id="ARBA00006484"/>
    </source>
</evidence>
<dbReference type="Gene3D" id="3.40.50.720">
    <property type="entry name" value="NAD(P)-binding Rossmann-like Domain"/>
    <property type="match status" value="1"/>
</dbReference>
<evidence type="ECO:0000313" key="3">
    <source>
        <dbReference type="Proteomes" id="UP000644610"/>
    </source>
</evidence>
<proteinExistence type="inferred from homology"/>
<gene>
    <name evidence="2" type="ORF">Psi02_47190</name>
</gene>
<dbReference type="InterPro" id="IPR036291">
    <property type="entry name" value="NAD(P)-bd_dom_sf"/>
</dbReference>
<dbReference type="Pfam" id="PF13561">
    <property type="entry name" value="adh_short_C2"/>
    <property type="match status" value="1"/>
</dbReference>
<dbReference type="SUPFAM" id="SSF51735">
    <property type="entry name" value="NAD(P)-binding Rossmann-fold domains"/>
    <property type="match status" value="1"/>
</dbReference>
<dbReference type="InterPro" id="IPR002347">
    <property type="entry name" value="SDR_fam"/>
</dbReference>
<dbReference type="RefSeq" id="WP_203977577.1">
    <property type="nucleotide sequence ID" value="NZ_BAAAKY010000045.1"/>
</dbReference>
<dbReference type="PRINTS" id="PR00081">
    <property type="entry name" value="GDHRDH"/>
</dbReference>
<evidence type="ECO:0000313" key="2">
    <source>
        <dbReference type="EMBL" id="GII48295.1"/>
    </source>
</evidence>
<dbReference type="Proteomes" id="UP000644610">
    <property type="component" value="Unassembled WGS sequence"/>
</dbReference>
<dbReference type="GO" id="GO:0016616">
    <property type="term" value="F:oxidoreductase activity, acting on the CH-OH group of donors, NAD or NADP as acceptor"/>
    <property type="evidence" value="ECO:0007669"/>
    <property type="project" value="TreeGrafter"/>
</dbReference>
<name>A0A8J3UPI6_9ACTN</name>
<comment type="similarity">
    <text evidence="1">Belongs to the short-chain dehydrogenases/reductases (SDR) family.</text>
</comment>
<dbReference type="PRINTS" id="PR00080">
    <property type="entry name" value="SDRFAMILY"/>
</dbReference>
<dbReference type="EMBL" id="BOOQ01000030">
    <property type="protein sequence ID" value="GII48295.1"/>
    <property type="molecule type" value="Genomic_DNA"/>
</dbReference>
<accession>A0A8J3UPI6</accession>
<dbReference type="AlphaFoldDB" id="A0A8J3UPI6"/>
<evidence type="ECO:0008006" key="4">
    <source>
        <dbReference type="Google" id="ProtNLM"/>
    </source>
</evidence>
<dbReference type="PANTHER" id="PTHR42760">
    <property type="entry name" value="SHORT-CHAIN DEHYDROGENASES/REDUCTASES FAMILY MEMBER"/>
    <property type="match status" value="1"/>
</dbReference>
<sequence>MGGVGPIGEITAEGYDHTVAVNLHSVFFASQAALAHMGSGGRIITIGSINADRIHFGGGSVYALTKAGVAGFARGLAREIGGRGITVNTIQPGPVDTEMNPEDGPFAAITKPYIAVDRYGTVDEVAGLVVYLAGPDAAYITGATINVDGGYAA</sequence>